<keyword evidence="6 11" id="KW-0479">Metal-binding</keyword>
<dbReference type="GO" id="GO:0008270">
    <property type="term" value="F:zinc ion binding"/>
    <property type="evidence" value="ECO:0007669"/>
    <property type="project" value="InterPro"/>
</dbReference>
<evidence type="ECO:0000256" key="11">
    <source>
        <dbReference type="RuleBase" id="RU364017"/>
    </source>
</evidence>
<name>A0A2H3BG09_9AGAR</name>
<comment type="subcellular location">
    <subcellularLocation>
        <location evidence="2 11">Secreted</location>
    </subcellularLocation>
</comment>
<dbReference type="InterPro" id="IPR050371">
    <property type="entry name" value="Fungal_virulence_M36"/>
</dbReference>
<evidence type="ECO:0000256" key="7">
    <source>
        <dbReference type="ARBA" id="ARBA00022801"/>
    </source>
</evidence>
<evidence type="ECO:0000256" key="2">
    <source>
        <dbReference type="ARBA" id="ARBA00004613"/>
    </source>
</evidence>
<evidence type="ECO:0000256" key="6">
    <source>
        <dbReference type="ARBA" id="ARBA00022723"/>
    </source>
</evidence>
<evidence type="ECO:0000256" key="9">
    <source>
        <dbReference type="ARBA" id="ARBA00023049"/>
    </source>
</evidence>
<dbReference type="InterPro" id="IPR027268">
    <property type="entry name" value="Peptidase_M4/M1_CTD_sf"/>
</dbReference>
<evidence type="ECO:0000256" key="8">
    <source>
        <dbReference type="ARBA" id="ARBA00022833"/>
    </source>
</evidence>
<dbReference type="InterPro" id="IPR001842">
    <property type="entry name" value="Peptidase_M36"/>
</dbReference>
<evidence type="ECO:0000256" key="1">
    <source>
        <dbReference type="ARBA" id="ARBA00001947"/>
    </source>
</evidence>
<comment type="cofactor">
    <cofactor evidence="1 11">
        <name>Zn(2+)</name>
        <dbReference type="ChEBI" id="CHEBI:29105"/>
    </cofactor>
</comment>
<dbReference type="GO" id="GO:0004222">
    <property type="term" value="F:metalloendopeptidase activity"/>
    <property type="evidence" value="ECO:0007669"/>
    <property type="project" value="InterPro"/>
</dbReference>
<evidence type="ECO:0000313" key="12">
    <source>
        <dbReference type="EMBL" id="PBK64978.1"/>
    </source>
</evidence>
<dbReference type="PANTHER" id="PTHR33478">
    <property type="entry name" value="EXTRACELLULAR METALLOPROTEINASE MEP"/>
    <property type="match status" value="1"/>
</dbReference>
<evidence type="ECO:0000256" key="5">
    <source>
        <dbReference type="ARBA" id="ARBA00022670"/>
    </source>
</evidence>
<dbReference type="EMBL" id="KZ293448">
    <property type="protein sequence ID" value="PBK64978.1"/>
    <property type="molecule type" value="Genomic_DNA"/>
</dbReference>
<keyword evidence="7 11" id="KW-0378">Hydrolase</keyword>
<keyword evidence="13" id="KW-1185">Reference proteome</keyword>
<keyword evidence="8 11" id="KW-0862">Zinc</keyword>
<protein>
    <recommendedName>
        <fullName evidence="11">Extracellular metalloproteinase</fullName>
        <ecNumber evidence="11">3.4.24.-</ecNumber>
    </recommendedName>
    <alternativeName>
        <fullName evidence="11">Fungalysin</fullName>
    </alternativeName>
</protein>
<keyword evidence="9 11" id="KW-0482">Metalloprotease</keyword>
<evidence type="ECO:0000313" key="13">
    <source>
        <dbReference type="Proteomes" id="UP000218334"/>
    </source>
</evidence>
<dbReference type="EC" id="3.4.24.-" evidence="11"/>
<dbReference type="PANTHER" id="PTHR33478:SF1">
    <property type="entry name" value="EXTRACELLULAR METALLOPROTEINASE MEP"/>
    <property type="match status" value="1"/>
</dbReference>
<comment type="similarity">
    <text evidence="3 11">Belongs to the peptidase M36 family.</text>
</comment>
<evidence type="ECO:0000256" key="3">
    <source>
        <dbReference type="ARBA" id="ARBA00006006"/>
    </source>
</evidence>
<dbReference type="SUPFAM" id="SSF55486">
    <property type="entry name" value="Metalloproteases ('zincins'), catalytic domain"/>
    <property type="match status" value="1"/>
</dbReference>
<evidence type="ECO:0000256" key="10">
    <source>
        <dbReference type="ARBA" id="ARBA00023145"/>
    </source>
</evidence>
<dbReference type="AlphaFoldDB" id="A0A2H3BG09"/>
<reference evidence="13" key="1">
    <citation type="journal article" date="2017" name="Nat. Ecol. Evol.">
        <title>Genome expansion and lineage-specific genetic innovations in the forest pathogenic fungi Armillaria.</title>
        <authorList>
            <person name="Sipos G."/>
            <person name="Prasanna A.N."/>
            <person name="Walter M.C."/>
            <person name="O'Connor E."/>
            <person name="Balint B."/>
            <person name="Krizsan K."/>
            <person name="Kiss B."/>
            <person name="Hess J."/>
            <person name="Varga T."/>
            <person name="Slot J."/>
            <person name="Riley R."/>
            <person name="Boka B."/>
            <person name="Rigling D."/>
            <person name="Barry K."/>
            <person name="Lee J."/>
            <person name="Mihaltcheva S."/>
            <person name="LaButti K."/>
            <person name="Lipzen A."/>
            <person name="Waldron R."/>
            <person name="Moloney N.M."/>
            <person name="Sperisen C."/>
            <person name="Kredics L."/>
            <person name="Vagvoelgyi C."/>
            <person name="Patrignani A."/>
            <person name="Fitzpatrick D."/>
            <person name="Nagy I."/>
            <person name="Doyle S."/>
            <person name="Anderson J.B."/>
            <person name="Grigoriev I.V."/>
            <person name="Gueldener U."/>
            <person name="Muensterkoetter M."/>
            <person name="Nagy L.G."/>
        </authorList>
    </citation>
    <scope>NUCLEOTIDE SEQUENCE [LARGE SCALE GENOMIC DNA]</scope>
    <source>
        <strain evidence="13">28-4</strain>
    </source>
</reference>
<keyword evidence="4 11" id="KW-0964">Secreted</keyword>
<sequence>MTPPSVPQVDPTLTIHAQMCSTSSTKSTTMPTSTARQKHRIISSPTSFARDEWPTRGDHAAFRKTNKMPPDMYAQYKFQRPLNVTERSGIPSLYKNGSELWDAYSQKKPMECAKVVRLYVILFQYSSIHHVHDIGEACTNMLRDVSVALVEAHGFPSTLYLFIDALSLQSCKPTLPNTRDTWIEADQTQYDGSHACTLWNAFPVVV</sequence>
<evidence type="ECO:0000256" key="4">
    <source>
        <dbReference type="ARBA" id="ARBA00022525"/>
    </source>
</evidence>
<accession>A0A2H3BG09</accession>
<proteinExistence type="inferred from homology"/>
<keyword evidence="5 11" id="KW-0645">Protease</keyword>
<dbReference type="GO" id="GO:0006508">
    <property type="term" value="P:proteolysis"/>
    <property type="evidence" value="ECO:0007669"/>
    <property type="project" value="UniProtKB-KW"/>
</dbReference>
<keyword evidence="10 11" id="KW-0865">Zymogen</keyword>
<organism evidence="12 13">
    <name type="scientific">Armillaria solidipes</name>
    <dbReference type="NCBI Taxonomy" id="1076256"/>
    <lineage>
        <taxon>Eukaryota</taxon>
        <taxon>Fungi</taxon>
        <taxon>Dikarya</taxon>
        <taxon>Basidiomycota</taxon>
        <taxon>Agaricomycotina</taxon>
        <taxon>Agaricomycetes</taxon>
        <taxon>Agaricomycetidae</taxon>
        <taxon>Agaricales</taxon>
        <taxon>Marasmiineae</taxon>
        <taxon>Physalacriaceae</taxon>
        <taxon>Armillaria</taxon>
    </lineage>
</organism>
<dbReference type="Proteomes" id="UP000218334">
    <property type="component" value="Unassembled WGS sequence"/>
</dbReference>
<dbReference type="Gene3D" id="1.10.390.10">
    <property type="entry name" value="Neutral Protease Domain 2"/>
    <property type="match status" value="1"/>
</dbReference>
<dbReference type="GO" id="GO:0005615">
    <property type="term" value="C:extracellular space"/>
    <property type="evidence" value="ECO:0007669"/>
    <property type="project" value="InterPro"/>
</dbReference>
<dbReference type="Pfam" id="PF02128">
    <property type="entry name" value="Peptidase_M36"/>
    <property type="match status" value="1"/>
</dbReference>
<gene>
    <name evidence="12" type="ORF">ARMSODRAFT_978665</name>
</gene>